<dbReference type="AlphaFoldDB" id="A0AAV9FAE5"/>
<dbReference type="Proteomes" id="UP001180020">
    <property type="component" value="Unassembled WGS sequence"/>
</dbReference>
<reference evidence="3" key="2">
    <citation type="submission" date="2023-06" db="EMBL/GenBank/DDBJ databases">
        <authorList>
            <person name="Ma L."/>
            <person name="Liu K.-W."/>
            <person name="Li Z."/>
            <person name="Hsiao Y.-Y."/>
            <person name="Qi Y."/>
            <person name="Fu T."/>
            <person name="Tang G."/>
            <person name="Zhang D."/>
            <person name="Sun W.-H."/>
            <person name="Liu D.-K."/>
            <person name="Li Y."/>
            <person name="Chen G.-Z."/>
            <person name="Liu X.-D."/>
            <person name="Liao X.-Y."/>
            <person name="Jiang Y.-T."/>
            <person name="Yu X."/>
            <person name="Hao Y."/>
            <person name="Huang J."/>
            <person name="Zhao X.-W."/>
            <person name="Ke S."/>
            <person name="Chen Y.-Y."/>
            <person name="Wu W.-L."/>
            <person name="Hsu J.-L."/>
            <person name="Lin Y.-F."/>
            <person name="Huang M.-D."/>
            <person name="Li C.-Y."/>
            <person name="Huang L."/>
            <person name="Wang Z.-W."/>
            <person name="Zhao X."/>
            <person name="Zhong W.-Y."/>
            <person name="Peng D.-H."/>
            <person name="Ahmad S."/>
            <person name="Lan S."/>
            <person name="Zhang J.-S."/>
            <person name="Tsai W.-C."/>
            <person name="Van De Peer Y."/>
            <person name="Liu Z.-J."/>
        </authorList>
    </citation>
    <scope>NUCLEOTIDE SEQUENCE</scope>
    <source>
        <strain evidence="3">CP</strain>
        <tissue evidence="3">Leaves</tissue>
    </source>
</reference>
<keyword evidence="3" id="KW-0418">Kinase</keyword>
<sequence length="185" mass="19482">MDPGDSPSSTVAMSGRRTPSAPRPPFAASSIYLGMGVSSGEDEGEGGGGGFAKGSRKSFGSKMVTSARSGYVAPEVGEERQWMSQKGNVYAFGVVLMEVLTGRVAAAELEGFVRGAFREERSLSEIVDPVLLHEVHAKKQVMAVFHIALGCTEADPEARPRMRGISESLDRISGGGGRLAAMRFG</sequence>
<reference evidence="3" key="1">
    <citation type="journal article" date="2023" name="Nat. Commun.">
        <title>Diploid and tetraploid genomes of Acorus and the evolution of monocots.</title>
        <authorList>
            <person name="Ma L."/>
            <person name="Liu K.W."/>
            <person name="Li Z."/>
            <person name="Hsiao Y.Y."/>
            <person name="Qi Y."/>
            <person name="Fu T."/>
            <person name="Tang G.D."/>
            <person name="Zhang D."/>
            <person name="Sun W.H."/>
            <person name="Liu D.K."/>
            <person name="Li Y."/>
            <person name="Chen G.Z."/>
            <person name="Liu X.D."/>
            <person name="Liao X.Y."/>
            <person name="Jiang Y.T."/>
            <person name="Yu X."/>
            <person name="Hao Y."/>
            <person name="Huang J."/>
            <person name="Zhao X.W."/>
            <person name="Ke S."/>
            <person name="Chen Y.Y."/>
            <person name="Wu W.L."/>
            <person name="Hsu J.L."/>
            <person name="Lin Y.F."/>
            <person name="Huang M.D."/>
            <person name="Li C.Y."/>
            <person name="Huang L."/>
            <person name="Wang Z.W."/>
            <person name="Zhao X."/>
            <person name="Zhong W.Y."/>
            <person name="Peng D.H."/>
            <person name="Ahmad S."/>
            <person name="Lan S."/>
            <person name="Zhang J.S."/>
            <person name="Tsai W.C."/>
            <person name="Van de Peer Y."/>
            <person name="Liu Z.J."/>
        </authorList>
    </citation>
    <scope>NUCLEOTIDE SEQUENCE</scope>
    <source>
        <strain evidence="3">CP</strain>
    </source>
</reference>
<feature type="region of interest" description="Disordered" evidence="1">
    <location>
        <begin position="1"/>
        <end position="27"/>
    </location>
</feature>
<evidence type="ECO:0000259" key="2">
    <source>
        <dbReference type="PROSITE" id="PS50011"/>
    </source>
</evidence>
<feature type="compositionally biased region" description="Polar residues" evidence="1">
    <location>
        <begin position="1"/>
        <end position="12"/>
    </location>
</feature>
<keyword evidence="3" id="KW-0675">Receptor</keyword>
<dbReference type="GO" id="GO:0005524">
    <property type="term" value="F:ATP binding"/>
    <property type="evidence" value="ECO:0007669"/>
    <property type="project" value="InterPro"/>
</dbReference>
<gene>
    <name evidence="3" type="primary">RKL1</name>
    <name evidence="3" type="ORF">QJS10_CPA02g00133</name>
</gene>
<dbReference type="GO" id="GO:0016020">
    <property type="term" value="C:membrane"/>
    <property type="evidence" value="ECO:0007669"/>
    <property type="project" value="TreeGrafter"/>
</dbReference>
<evidence type="ECO:0000313" key="3">
    <source>
        <dbReference type="EMBL" id="KAK1322915.1"/>
    </source>
</evidence>
<dbReference type="Gene3D" id="1.10.510.10">
    <property type="entry name" value="Transferase(Phosphotransferase) domain 1"/>
    <property type="match status" value="1"/>
</dbReference>
<dbReference type="Pfam" id="PF07714">
    <property type="entry name" value="PK_Tyr_Ser-Thr"/>
    <property type="match status" value="1"/>
</dbReference>
<evidence type="ECO:0000313" key="4">
    <source>
        <dbReference type="Proteomes" id="UP001180020"/>
    </source>
</evidence>
<name>A0AAV9FAE5_ACOCL</name>
<keyword evidence="4" id="KW-1185">Reference proteome</keyword>
<dbReference type="GO" id="GO:0004672">
    <property type="term" value="F:protein kinase activity"/>
    <property type="evidence" value="ECO:0007669"/>
    <property type="project" value="InterPro"/>
</dbReference>
<comment type="caution">
    <text evidence="3">The sequence shown here is derived from an EMBL/GenBank/DDBJ whole genome shotgun (WGS) entry which is preliminary data.</text>
</comment>
<dbReference type="PANTHER" id="PTHR48055:SF46">
    <property type="entry name" value="LEUCINE-RICH REPEAT SERINE_THREONINE-PROTEIN KINASE 1"/>
    <property type="match status" value="1"/>
</dbReference>
<organism evidence="3 4">
    <name type="scientific">Acorus calamus</name>
    <name type="common">Sweet flag</name>
    <dbReference type="NCBI Taxonomy" id="4465"/>
    <lineage>
        <taxon>Eukaryota</taxon>
        <taxon>Viridiplantae</taxon>
        <taxon>Streptophyta</taxon>
        <taxon>Embryophyta</taxon>
        <taxon>Tracheophyta</taxon>
        <taxon>Spermatophyta</taxon>
        <taxon>Magnoliopsida</taxon>
        <taxon>Liliopsida</taxon>
        <taxon>Acoraceae</taxon>
        <taxon>Acorus</taxon>
    </lineage>
</organism>
<dbReference type="InterPro" id="IPR011009">
    <property type="entry name" value="Kinase-like_dom_sf"/>
</dbReference>
<dbReference type="PROSITE" id="PS50011">
    <property type="entry name" value="PROTEIN_KINASE_DOM"/>
    <property type="match status" value="1"/>
</dbReference>
<dbReference type="PANTHER" id="PTHR48055">
    <property type="entry name" value="LEUCINE-RICH REPEAT RECEPTOR PROTEIN KINASE EMS1"/>
    <property type="match status" value="1"/>
</dbReference>
<accession>A0AAV9FAE5</accession>
<proteinExistence type="predicted"/>
<dbReference type="EMBL" id="JAUJYO010000002">
    <property type="protein sequence ID" value="KAK1322915.1"/>
    <property type="molecule type" value="Genomic_DNA"/>
</dbReference>
<evidence type="ECO:0000256" key="1">
    <source>
        <dbReference type="SAM" id="MobiDB-lite"/>
    </source>
</evidence>
<dbReference type="InterPro" id="IPR001245">
    <property type="entry name" value="Ser-Thr/Tyr_kinase_cat_dom"/>
</dbReference>
<keyword evidence="3" id="KW-0808">Transferase</keyword>
<dbReference type="InterPro" id="IPR000719">
    <property type="entry name" value="Prot_kinase_dom"/>
</dbReference>
<dbReference type="SUPFAM" id="SSF56112">
    <property type="entry name" value="Protein kinase-like (PK-like)"/>
    <property type="match status" value="1"/>
</dbReference>
<protein>
    <submittedName>
        <fullName evidence="3">Inactive receptor kinase</fullName>
    </submittedName>
</protein>
<feature type="compositionally biased region" description="Low complexity" evidence="1">
    <location>
        <begin position="16"/>
        <end position="27"/>
    </location>
</feature>
<feature type="domain" description="Protein kinase" evidence="2">
    <location>
        <begin position="1"/>
        <end position="172"/>
    </location>
</feature>
<dbReference type="InterPro" id="IPR051564">
    <property type="entry name" value="LRR_receptor-like_kinase"/>
</dbReference>